<dbReference type="Gene3D" id="3.30.465.10">
    <property type="match status" value="1"/>
</dbReference>
<dbReference type="Pfam" id="PF03471">
    <property type="entry name" value="CorC_HlyC"/>
    <property type="match status" value="1"/>
</dbReference>
<evidence type="ECO:0000256" key="11">
    <source>
        <dbReference type="SAM" id="MobiDB-lite"/>
    </source>
</evidence>
<dbReference type="FunFam" id="3.10.580.10:FF:000002">
    <property type="entry name" value="Magnesium/cobalt efflux protein CorC"/>
    <property type="match status" value="1"/>
</dbReference>
<dbReference type="InterPro" id="IPR002550">
    <property type="entry name" value="CNNM"/>
</dbReference>
<dbReference type="Pfam" id="PF01595">
    <property type="entry name" value="CNNM"/>
    <property type="match status" value="1"/>
</dbReference>
<dbReference type="InterPro" id="IPR044751">
    <property type="entry name" value="Ion_transp-like_CBS"/>
</dbReference>
<feature type="domain" description="CBS" evidence="13">
    <location>
        <begin position="270"/>
        <end position="327"/>
    </location>
</feature>
<keyword evidence="4 10" id="KW-0812">Transmembrane</keyword>
<dbReference type="SUPFAM" id="SSF56176">
    <property type="entry name" value="FAD-binding/transporter-associated domain-like"/>
    <property type="match status" value="1"/>
</dbReference>
<dbReference type="STRING" id="571913.VV02_12940"/>
<dbReference type="PATRIC" id="fig|571913.6.peg.2633"/>
<accession>A0A0K1JIZ4</accession>
<sequence>MMGLWITALLSVAVGFLLAATESAFSRLGPHRVDDLVEEGRRGAPALKGLLQERGAVLMVLNFLRVLSEATAAVLVTLAVDRIVDGFWATLLIAIAVMAVISFVLVGVSPRTLGRQHAEAVALATAPMVRWLRTVLAPVVRLVVLVGNAVTPGRGYRDGPFETEAELREFVDLAQESELIEADERKMIHSVFELGDTVAREVMVPRTDMITIDRAKTLRQAMVLFSRSGFSRLPVVDGSPDEVDGLLFFKDVSRRVFTDPATDSTPVHEAMRPIAYIPDSKPADDLLREMQLERRHFAIVIDEYGGTAGLVTMEDIVEEIVGEIDDEYDRATPGVEPMADGRTRVPARMHVDDLAELFDVTIDEDDVDTVGGLLTKAVGRVPIPGATAQVAGLRLTAERMAGRRHQLATVVVEQVVATNGEAGENGATDPAETRAGDDDVLGEEKVL</sequence>
<feature type="transmembrane region" description="Helical" evidence="12">
    <location>
        <begin position="56"/>
        <end position="80"/>
    </location>
</feature>
<evidence type="ECO:0000256" key="5">
    <source>
        <dbReference type="ARBA" id="ARBA00022737"/>
    </source>
</evidence>
<dbReference type="KEGG" id="lmoi:VV02_12940"/>
<evidence type="ECO:0000256" key="1">
    <source>
        <dbReference type="ARBA" id="ARBA00004651"/>
    </source>
</evidence>
<keyword evidence="5" id="KW-0677">Repeat</keyword>
<feature type="domain" description="CNNM transmembrane" evidence="14">
    <location>
        <begin position="1"/>
        <end position="184"/>
    </location>
</feature>
<feature type="region of interest" description="Disordered" evidence="11">
    <location>
        <begin position="420"/>
        <end position="447"/>
    </location>
</feature>
<dbReference type="InterPro" id="IPR016169">
    <property type="entry name" value="FAD-bd_PCMH_sub2"/>
</dbReference>
<dbReference type="InterPro" id="IPR046342">
    <property type="entry name" value="CBS_dom_sf"/>
</dbReference>
<evidence type="ECO:0000259" key="13">
    <source>
        <dbReference type="PROSITE" id="PS51371"/>
    </source>
</evidence>
<reference evidence="15 16" key="1">
    <citation type="submission" date="2015-03" db="EMBL/GenBank/DDBJ databases">
        <title>Luteipulveratus halotolerans sp. nov., a novel actinobacterium (Dermacoccaceae) from Sarawak, Malaysia.</title>
        <authorList>
            <person name="Juboi H."/>
            <person name="Basik A."/>
            <person name="Shamsul S.S."/>
            <person name="Arnold P."/>
            <person name="Schmitt E.K."/>
            <person name="Sanglier J.-J."/>
            <person name="Yeo T."/>
        </authorList>
    </citation>
    <scope>NUCLEOTIDE SEQUENCE [LARGE SCALE GENOMIC DNA]</scope>
    <source>
        <strain evidence="15 16">MN07-A0370</strain>
    </source>
</reference>
<keyword evidence="6 10" id="KW-1133">Transmembrane helix</keyword>
<evidence type="ECO:0000259" key="14">
    <source>
        <dbReference type="PROSITE" id="PS51846"/>
    </source>
</evidence>
<dbReference type="CDD" id="cd04590">
    <property type="entry name" value="CBS_pair_CorC_HlyC_assoc"/>
    <property type="match status" value="1"/>
</dbReference>
<keyword evidence="8 10" id="KW-0472">Membrane</keyword>
<dbReference type="Proteomes" id="UP000066480">
    <property type="component" value="Chromosome"/>
</dbReference>
<evidence type="ECO:0000313" key="16">
    <source>
        <dbReference type="Proteomes" id="UP000066480"/>
    </source>
</evidence>
<evidence type="ECO:0000256" key="2">
    <source>
        <dbReference type="ARBA" id="ARBA00006337"/>
    </source>
</evidence>
<gene>
    <name evidence="15" type="ORF">VV02_12940</name>
</gene>
<dbReference type="PANTHER" id="PTHR22777:SF32">
    <property type="entry name" value="UPF0053 INNER MEMBRANE PROTEIN YFJD"/>
    <property type="match status" value="1"/>
</dbReference>
<protein>
    <submittedName>
        <fullName evidence="15">Membrane protein</fullName>
    </submittedName>
</protein>
<dbReference type="InterPro" id="IPR005170">
    <property type="entry name" value="Transptr-assoc_dom"/>
</dbReference>
<evidence type="ECO:0000256" key="6">
    <source>
        <dbReference type="ARBA" id="ARBA00022989"/>
    </source>
</evidence>
<feature type="compositionally biased region" description="Basic and acidic residues" evidence="11">
    <location>
        <begin position="431"/>
        <end position="447"/>
    </location>
</feature>
<dbReference type="SUPFAM" id="SSF54631">
    <property type="entry name" value="CBS-domain pair"/>
    <property type="match status" value="1"/>
</dbReference>
<organism evidence="15 16">
    <name type="scientific">Luteipulveratus mongoliensis</name>
    <dbReference type="NCBI Taxonomy" id="571913"/>
    <lineage>
        <taxon>Bacteria</taxon>
        <taxon>Bacillati</taxon>
        <taxon>Actinomycetota</taxon>
        <taxon>Actinomycetes</taxon>
        <taxon>Micrococcales</taxon>
        <taxon>Dermacoccaceae</taxon>
        <taxon>Luteipulveratus</taxon>
    </lineage>
</organism>
<keyword evidence="3" id="KW-1003">Cell membrane</keyword>
<evidence type="ECO:0000256" key="12">
    <source>
        <dbReference type="SAM" id="Phobius"/>
    </source>
</evidence>
<dbReference type="PANTHER" id="PTHR22777">
    <property type="entry name" value="HEMOLYSIN-RELATED"/>
    <property type="match status" value="1"/>
</dbReference>
<proteinExistence type="inferred from homology"/>
<dbReference type="InterPro" id="IPR036318">
    <property type="entry name" value="FAD-bd_PCMH-like_sf"/>
</dbReference>
<comment type="similarity">
    <text evidence="2">Belongs to the UPF0053 family.</text>
</comment>
<dbReference type="SMART" id="SM01091">
    <property type="entry name" value="CorC_HlyC"/>
    <property type="match status" value="1"/>
</dbReference>
<dbReference type="RefSeq" id="WP_052591981.1">
    <property type="nucleotide sequence ID" value="NZ_CP011112.1"/>
</dbReference>
<evidence type="ECO:0000256" key="10">
    <source>
        <dbReference type="PROSITE-ProRule" id="PRU01193"/>
    </source>
</evidence>
<dbReference type="PROSITE" id="PS51371">
    <property type="entry name" value="CBS"/>
    <property type="match status" value="2"/>
</dbReference>
<evidence type="ECO:0000256" key="4">
    <source>
        <dbReference type="ARBA" id="ARBA00022692"/>
    </source>
</evidence>
<dbReference type="Gene3D" id="3.10.580.10">
    <property type="entry name" value="CBS-domain"/>
    <property type="match status" value="1"/>
</dbReference>
<evidence type="ECO:0000256" key="8">
    <source>
        <dbReference type="ARBA" id="ARBA00023136"/>
    </source>
</evidence>
<evidence type="ECO:0000256" key="9">
    <source>
        <dbReference type="PROSITE-ProRule" id="PRU00703"/>
    </source>
</evidence>
<comment type="subcellular location">
    <subcellularLocation>
        <location evidence="1">Cell membrane</location>
        <topology evidence="1">Multi-pass membrane protein</topology>
    </subcellularLocation>
</comment>
<dbReference type="AlphaFoldDB" id="A0A0K1JIZ4"/>
<name>A0A0K1JIZ4_9MICO</name>
<dbReference type="GO" id="GO:0005886">
    <property type="term" value="C:plasma membrane"/>
    <property type="evidence" value="ECO:0007669"/>
    <property type="project" value="UniProtKB-SubCell"/>
</dbReference>
<keyword evidence="7 9" id="KW-0129">CBS domain</keyword>
<dbReference type="PROSITE" id="PS51846">
    <property type="entry name" value="CNNM"/>
    <property type="match status" value="1"/>
</dbReference>
<dbReference type="EMBL" id="CP011112">
    <property type="protein sequence ID" value="AKU16555.1"/>
    <property type="molecule type" value="Genomic_DNA"/>
</dbReference>
<evidence type="ECO:0000256" key="7">
    <source>
        <dbReference type="ARBA" id="ARBA00023122"/>
    </source>
</evidence>
<dbReference type="Pfam" id="PF00571">
    <property type="entry name" value="CBS"/>
    <property type="match status" value="2"/>
</dbReference>
<feature type="domain" description="CBS" evidence="13">
    <location>
        <begin position="203"/>
        <end position="264"/>
    </location>
</feature>
<evidence type="ECO:0000256" key="3">
    <source>
        <dbReference type="ARBA" id="ARBA00022475"/>
    </source>
</evidence>
<dbReference type="OrthoDB" id="110231at2"/>
<evidence type="ECO:0000313" key="15">
    <source>
        <dbReference type="EMBL" id="AKU16555.1"/>
    </source>
</evidence>
<dbReference type="GO" id="GO:0050660">
    <property type="term" value="F:flavin adenine dinucleotide binding"/>
    <property type="evidence" value="ECO:0007669"/>
    <property type="project" value="InterPro"/>
</dbReference>
<feature type="transmembrane region" description="Helical" evidence="12">
    <location>
        <begin position="87"/>
        <end position="108"/>
    </location>
</feature>
<keyword evidence="16" id="KW-1185">Reference proteome</keyword>
<dbReference type="InterPro" id="IPR000644">
    <property type="entry name" value="CBS_dom"/>
</dbReference>